<feature type="transmembrane region" description="Helical" evidence="2">
    <location>
        <begin position="316"/>
        <end position="337"/>
    </location>
</feature>
<keyword evidence="2" id="KW-0472">Membrane</keyword>
<feature type="compositionally biased region" description="Polar residues" evidence="1">
    <location>
        <begin position="290"/>
        <end position="312"/>
    </location>
</feature>
<dbReference type="AlphaFoldDB" id="A0A5M6C430"/>
<reference evidence="3" key="1">
    <citation type="submission" date="2017-08" db="EMBL/GenBank/DDBJ databases">
        <authorList>
            <person name="Cuomo C."/>
            <person name="Billmyre B."/>
            <person name="Heitman J."/>
        </authorList>
    </citation>
    <scope>NUCLEOTIDE SEQUENCE</scope>
    <source>
        <strain evidence="3">CBS 12478</strain>
    </source>
</reference>
<evidence type="ECO:0000313" key="4">
    <source>
        <dbReference type="Proteomes" id="UP000322225"/>
    </source>
</evidence>
<evidence type="ECO:0000256" key="1">
    <source>
        <dbReference type="SAM" id="MobiDB-lite"/>
    </source>
</evidence>
<keyword evidence="4" id="KW-1185">Reference proteome</keyword>
<evidence type="ECO:0000256" key="2">
    <source>
        <dbReference type="SAM" id="Phobius"/>
    </source>
</evidence>
<dbReference type="KEGG" id="ksn:43588890"/>
<name>A0A5M6C430_9TREE</name>
<dbReference type="OrthoDB" id="2576082at2759"/>
<dbReference type="RefSeq" id="XP_031860867.1">
    <property type="nucleotide sequence ID" value="XM_032004752.1"/>
</dbReference>
<feature type="region of interest" description="Disordered" evidence="1">
    <location>
        <begin position="285"/>
        <end position="312"/>
    </location>
</feature>
<reference evidence="3" key="2">
    <citation type="submission" date="2024-01" db="EMBL/GenBank/DDBJ databases">
        <title>Comparative genomics of Cryptococcus and Kwoniella reveals pathogenesis evolution and contrasting modes of karyotype evolution via chromosome fusion or intercentromeric recombination.</title>
        <authorList>
            <person name="Coelho M.A."/>
            <person name="David-Palma M."/>
            <person name="Shea T."/>
            <person name="Bowers K."/>
            <person name="McGinley-Smith S."/>
            <person name="Mohammad A.W."/>
            <person name="Gnirke A."/>
            <person name="Yurkov A.M."/>
            <person name="Nowrousian M."/>
            <person name="Sun S."/>
            <person name="Cuomo C.A."/>
            <person name="Heitman J."/>
        </authorList>
    </citation>
    <scope>NUCLEOTIDE SEQUENCE</scope>
    <source>
        <strain evidence="3">CBS 12478</strain>
    </source>
</reference>
<keyword evidence="2" id="KW-0812">Transmembrane</keyword>
<dbReference type="Proteomes" id="UP000322225">
    <property type="component" value="Chromosome 4"/>
</dbReference>
<feature type="region of interest" description="Disordered" evidence="1">
    <location>
        <begin position="34"/>
        <end position="55"/>
    </location>
</feature>
<evidence type="ECO:0000313" key="3">
    <source>
        <dbReference type="EMBL" id="WWD17811.1"/>
    </source>
</evidence>
<dbReference type="Gene3D" id="2.60.120.260">
    <property type="entry name" value="Galactose-binding domain-like"/>
    <property type="match status" value="1"/>
</dbReference>
<proteinExistence type="predicted"/>
<gene>
    <name evidence="3" type="ORF">CI109_102254</name>
</gene>
<protein>
    <submittedName>
        <fullName evidence="3">Uncharacterized protein</fullName>
    </submittedName>
</protein>
<accession>A0A5M6C430</accession>
<dbReference type="EMBL" id="CP144054">
    <property type="protein sequence ID" value="WWD17811.1"/>
    <property type="molecule type" value="Genomic_DNA"/>
</dbReference>
<sequence>MSTLLWISDASPLFFYSPAPAYFAGQNLASWTSNDGSSSGGAGETGAPGAGAGNSTTYHTTSGSAAVVIPSIYAKSFVPIFSSPSGYNTTLQVNSEPALPWLSGQNWTSPPQDFNAQTFQLDLICETQDGCGEVTFQGAWVGTELAPAGSEMDSVTLDDSSPLIQYSGFAPVGTNNEVVQVTIADYNSTLSMTSTNGATAQVNFTGASIFITGVTSPSCSTYTITLDNSQTATFDANNSITAHDTLLYFATNLDTTTSHSIQVESGGGMVIDSFTVNGPKGAVGFGDTLGPSTSPSVNGTQPSNGTPVSNNASPNAGVIVGAVLGTLVGIAILWYLIRRCSNSARKEDGEEKLNPWDEANLLQNMKNEEVHVTTAANQRYVYPGLIAHSDLKKK</sequence>
<keyword evidence="2" id="KW-1133">Transmembrane helix</keyword>
<organism evidence="3 4">
    <name type="scientific">Kwoniella shandongensis</name>
    <dbReference type="NCBI Taxonomy" id="1734106"/>
    <lineage>
        <taxon>Eukaryota</taxon>
        <taxon>Fungi</taxon>
        <taxon>Dikarya</taxon>
        <taxon>Basidiomycota</taxon>
        <taxon>Agaricomycotina</taxon>
        <taxon>Tremellomycetes</taxon>
        <taxon>Tremellales</taxon>
        <taxon>Cryptococcaceae</taxon>
        <taxon>Kwoniella</taxon>
    </lineage>
</organism>
<feature type="compositionally biased region" description="Gly residues" evidence="1">
    <location>
        <begin position="38"/>
        <end position="52"/>
    </location>
</feature>
<dbReference type="GeneID" id="43588890"/>